<evidence type="ECO:0000313" key="1">
    <source>
        <dbReference type="EMBL" id="BAM88366.1"/>
    </source>
</evidence>
<name>M4Z5U1_9BRAD</name>
<organism evidence="1 2">
    <name type="scientific">Bradyrhizobium oligotrophicum S58</name>
    <dbReference type="NCBI Taxonomy" id="1245469"/>
    <lineage>
        <taxon>Bacteria</taxon>
        <taxon>Pseudomonadati</taxon>
        <taxon>Pseudomonadota</taxon>
        <taxon>Alphaproteobacteria</taxon>
        <taxon>Hyphomicrobiales</taxon>
        <taxon>Nitrobacteraceae</taxon>
        <taxon>Bradyrhizobium</taxon>
    </lineage>
</organism>
<dbReference type="eggNOG" id="ENOG5031688">
    <property type="taxonomic scope" value="Bacteria"/>
</dbReference>
<dbReference type="HOGENOM" id="CLU_1773833_0_0_5"/>
<reference evidence="1 2" key="1">
    <citation type="journal article" date="2013" name="Appl. Environ. Microbiol.">
        <title>Genome analysis suggests that the soil oligotrophic bacterium Agromonas oligotrophica (Bradyrhizobium oligotrophicum) is a nitrogen-fixing symbiont of Aeschynomene indica.</title>
        <authorList>
            <person name="Okubo T."/>
            <person name="Fukushima S."/>
            <person name="Itakura M."/>
            <person name="Oshima K."/>
            <person name="Longtonglang A."/>
            <person name="Teaumroong N."/>
            <person name="Mitsui H."/>
            <person name="Hattori M."/>
            <person name="Hattori R."/>
            <person name="Hattori T."/>
            <person name="Minamisawa K."/>
        </authorList>
    </citation>
    <scope>NUCLEOTIDE SEQUENCE [LARGE SCALE GENOMIC DNA]</scope>
    <source>
        <strain evidence="1 2">S58</strain>
    </source>
</reference>
<dbReference type="Proteomes" id="UP000011841">
    <property type="component" value="Chromosome"/>
</dbReference>
<gene>
    <name evidence="1" type="ORF">S58_23600</name>
</gene>
<sequence length="146" mass="15941">MGDGMFSVQYLFRSAGGKIALAAAAAMLASASEPAPAFARAASPASKHAVVKASSDVSDLSARRRYRRVYRGNPAAGLAIMGAMIGTFGAIAAHQHDDDYYYGPGYYPGPGYYGPPRVYYAPRPYYAHPYYGHPYYGPRVHYYYPY</sequence>
<accession>M4Z5U1</accession>
<dbReference type="KEGG" id="aol:S58_23600"/>
<evidence type="ECO:0000313" key="2">
    <source>
        <dbReference type="Proteomes" id="UP000011841"/>
    </source>
</evidence>
<proteinExistence type="predicted"/>
<protein>
    <submittedName>
        <fullName evidence="1">Signal peptide</fullName>
    </submittedName>
</protein>
<dbReference type="AlphaFoldDB" id="M4Z5U1"/>
<keyword evidence="2" id="KW-1185">Reference proteome</keyword>
<dbReference type="EMBL" id="AP012603">
    <property type="protein sequence ID" value="BAM88366.1"/>
    <property type="molecule type" value="Genomic_DNA"/>
</dbReference>
<dbReference type="PATRIC" id="fig|1245469.3.peg.2416"/>